<sequence length="128" mass="13925">MNLSTSADPRAAYLSATVQTASPQQLLLMLLDRLVLDVRRALAAHERDDRAGGHEHLLHAQDIVAELRVTLDVDAWEGAPQLASLYDFLLAELIRANTTGDRQLTSGCLDLCVALAETWRTAGQSMAS</sequence>
<dbReference type="GO" id="GO:0071973">
    <property type="term" value="P:bacterial-type flagellum-dependent cell motility"/>
    <property type="evidence" value="ECO:0007669"/>
    <property type="project" value="TreeGrafter"/>
</dbReference>
<keyword evidence="6" id="KW-0969">Cilium</keyword>
<keyword evidence="6" id="KW-0282">Flagellum</keyword>
<evidence type="ECO:0000256" key="2">
    <source>
        <dbReference type="ARBA" id="ARBA00008787"/>
    </source>
</evidence>
<dbReference type="NCBIfam" id="TIGR00208">
    <property type="entry name" value="fliS"/>
    <property type="match status" value="1"/>
</dbReference>
<dbReference type="InterPro" id="IPR036584">
    <property type="entry name" value="FliS_sf"/>
</dbReference>
<keyword evidence="4" id="KW-1005">Bacterial flagellum biogenesis</keyword>
<comment type="subcellular location">
    <subcellularLocation>
        <location evidence="1">Cytoplasm</location>
        <location evidence="1">Cytosol</location>
    </subcellularLocation>
</comment>
<accession>A0A3L8PM94</accession>
<evidence type="ECO:0000256" key="5">
    <source>
        <dbReference type="ARBA" id="ARBA00023186"/>
    </source>
</evidence>
<dbReference type="PANTHER" id="PTHR34773">
    <property type="entry name" value="FLAGELLAR SECRETION CHAPERONE FLIS"/>
    <property type="match status" value="1"/>
</dbReference>
<dbReference type="AlphaFoldDB" id="A0A3L8PM94"/>
<comment type="similarity">
    <text evidence="2">Belongs to the FliS family.</text>
</comment>
<proteinExistence type="inferred from homology"/>
<dbReference type="Gene3D" id="1.20.120.340">
    <property type="entry name" value="Flagellar protein FliS"/>
    <property type="match status" value="1"/>
</dbReference>
<dbReference type="RefSeq" id="WP_121793468.1">
    <property type="nucleotide sequence ID" value="NZ_RDBF01000003.1"/>
</dbReference>
<dbReference type="EMBL" id="RDBF01000003">
    <property type="protein sequence ID" value="RLV56461.1"/>
    <property type="molecule type" value="Genomic_DNA"/>
</dbReference>
<keyword evidence="7" id="KW-1185">Reference proteome</keyword>
<dbReference type="GO" id="GO:0005829">
    <property type="term" value="C:cytosol"/>
    <property type="evidence" value="ECO:0007669"/>
    <property type="project" value="UniProtKB-SubCell"/>
</dbReference>
<dbReference type="OrthoDB" id="3268516at2"/>
<dbReference type="PANTHER" id="PTHR34773:SF1">
    <property type="entry name" value="FLAGELLAR SECRETION CHAPERONE FLIS"/>
    <property type="match status" value="1"/>
</dbReference>
<organism evidence="6 7">
    <name type="scientific">Aeromicrobium phragmitis</name>
    <dbReference type="NCBI Taxonomy" id="2478914"/>
    <lineage>
        <taxon>Bacteria</taxon>
        <taxon>Bacillati</taxon>
        <taxon>Actinomycetota</taxon>
        <taxon>Actinomycetes</taxon>
        <taxon>Propionibacteriales</taxon>
        <taxon>Nocardioidaceae</taxon>
        <taxon>Aeromicrobium</taxon>
    </lineage>
</organism>
<evidence type="ECO:0000256" key="4">
    <source>
        <dbReference type="ARBA" id="ARBA00022795"/>
    </source>
</evidence>
<name>A0A3L8PM94_9ACTN</name>
<dbReference type="GO" id="GO:0044780">
    <property type="term" value="P:bacterial-type flagellum assembly"/>
    <property type="evidence" value="ECO:0007669"/>
    <property type="project" value="InterPro"/>
</dbReference>
<dbReference type="CDD" id="cd16098">
    <property type="entry name" value="FliS"/>
    <property type="match status" value="1"/>
</dbReference>
<keyword evidence="6" id="KW-0966">Cell projection</keyword>
<keyword evidence="3" id="KW-0963">Cytoplasm</keyword>
<evidence type="ECO:0000313" key="7">
    <source>
        <dbReference type="Proteomes" id="UP000282515"/>
    </source>
</evidence>
<comment type="caution">
    <text evidence="6">The sequence shown here is derived from an EMBL/GenBank/DDBJ whole genome shotgun (WGS) entry which is preliminary data.</text>
</comment>
<dbReference type="Pfam" id="PF02561">
    <property type="entry name" value="FliS"/>
    <property type="match status" value="1"/>
</dbReference>
<dbReference type="Proteomes" id="UP000282515">
    <property type="component" value="Unassembled WGS sequence"/>
</dbReference>
<dbReference type="SUPFAM" id="SSF101116">
    <property type="entry name" value="Flagellar export chaperone FliS"/>
    <property type="match status" value="1"/>
</dbReference>
<evidence type="ECO:0000256" key="1">
    <source>
        <dbReference type="ARBA" id="ARBA00004514"/>
    </source>
</evidence>
<keyword evidence="5" id="KW-0143">Chaperone</keyword>
<reference evidence="6 7" key="1">
    <citation type="submission" date="2018-10" db="EMBL/GenBank/DDBJ databases">
        <title>Aeromicrobium sp. 9W16Y-2 whole genome shotgun sequence.</title>
        <authorList>
            <person name="Li F."/>
        </authorList>
    </citation>
    <scope>NUCLEOTIDE SEQUENCE [LARGE SCALE GENOMIC DNA]</scope>
    <source>
        <strain evidence="6 7">9W16Y-2</strain>
    </source>
</reference>
<gene>
    <name evidence="6" type="primary">fliS</name>
    <name evidence="6" type="ORF">D9V41_05125</name>
</gene>
<evidence type="ECO:0000256" key="3">
    <source>
        <dbReference type="ARBA" id="ARBA00022490"/>
    </source>
</evidence>
<dbReference type="InterPro" id="IPR003713">
    <property type="entry name" value="FliS"/>
</dbReference>
<evidence type="ECO:0000313" key="6">
    <source>
        <dbReference type="EMBL" id="RLV56461.1"/>
    </source>
</evidence>
<protein>
    <submittedName>
        <fullName evidence="6">Flagellar export chaperone FliS</fullName>
    </submittedName>
</protein>